<feature type="signal peptide" evidence="1">
    <location>
        <begin position="1"/>
        <end position="24"/>
    </location>
</feature>
<gene>
    <name evidence="2" type="ORF">ACFSXZ_06210</name>
</gene>
<sequence>MRMRVLVAVLATGGALLATGVVTGATAEASGRPCGGAVTTQGVGTDGTPWALKSMYDDNGPGLVAGEEFQIETHEAGQHWTVVLSDNGVPFFTDNDDVSTASGINETHPNHVRHGTINVMSAHAVRHDTGEVIDGSVTLPAAAAGCAPHSP</sequence>
<keyword evidence="1" id="KW-0732">Signal</keyword>
<comment type="caution">
    <text evidence="2">The sequence shown here is derived from an EMBL/GenBank/DDBJ whole genome shotgun (WGS) entry which is preliminary data.</text>
</comment>
<protein>
    <recommendedName>
        <fullName evidence="4">DUF5666 domain-containing protein</fullName>
    </recommendedName>
</protein>
<reference evidence="3" key="1">
    <citation type="journal article" date="2019" name="Int. J. Syst. Evol. Microbiol.">
        <title>The Global Catalogue of Microorganisms (GCM) 10K type strain sequencing project: providing services to taxonomists for standard genome sequencing and annotation.</title>
        <authorList>
            <consortium name="The Broad Institute Genomics Platform"/>
            <consortium name="The Broad Institute Genome Sequencing Center for Infectious Disease"/>
            <person name="Wu L."/>
            <person name="Ma J."/>
        </authorList>
    </citation>
    <scope>NUCLEOTIDE SEQUENCE [LARGE SCALE GENOMIC DNA]</scope>
    <source>
        <strain evidence="3">CGMCC 4.7645</strain>
    </source>
</reference>
<dbReference type="RefSeq" id="WP_378262153.1">
    <property type="nucleotide sequence ID" value="NZ_JBHUKR010000004.1"/>
</dbReference>
<evidence type="ECO:0000313" key="2">
    <source>
        <dbReference type="EMBL" id="MFD2415917.1"/>
    </source>
</evidence>
<accession>A0ABW5FNJ2</accession>
<dbReference type="Proteomes" id="UP001597417">
    <property type="component" value="Unassembled WGS sequence"/>
</dbReference>
<evidence type="ECO:0000313" key="3">
    <source>
        <dbReference type="Proteomes" id="UP001597417"/>
    </source>
</evidence>
<feature type="chain" id="PRO_5045497986" description="DUF5666 domain-containing protein" evidence="1">
    <location>
        <begin position="25"/>
        <end position="151"/>
    </location>
</feature>
<keyword evidence="3" id="KW-1185">Reference proteome</keyword>
<proteinExistence type="predicted"/>
<name>A0ABW5FNJ2_9PSEU</name>
<organism evidence="2 3">
    <name type="scientific">Amycolatopsis pigmentata</name>
    <dbReference type="NCBI Taxonomy" id="450801"/>
    <lineage>
        <taxon>Bacteria</taxon>
        <taxon>Bacillati</taxon>
        <taxon>Actinomycetota</taxon>
        <taxon>Actinomycetes</taxon>
        <taxon>Pseudonocardiales</taxon>
        <taxon>Pseudonocardiaceae</taxon>
        <taxon>Amycolatopsis</taxon>
    </lineage>
</organism>
<evidence type="ECO:0008006" key="4">
    <source>
        <dbReference type="Google" id="ProtNLM"/>
    </source>
</evidence>
<evidence type="ECO:0000256" key="1">
    <source>
        <dbReference type="SAM" id="SignalP"/>
    </source>
</evidence>
<dbReference type="EMBL" id="JBHUKR010000004">
    <property type="protein sequence ID" value="MFD2415917.1"/>
    <property type="molecule type" value="Genomic_DNA"/>
</dbReference>